<proteinExistence type="predicted"/>
<dbReference type="Gene3D" id="2.60.120.10">
    <property type="entry name" value="Jelly Rolls"/>
    <property type="match status" value="1"/>
</dbReference>
<evidence type="ECO:0000313" key="2">
    <source>
        <dbReference type="EMBL" id="OGI83670.1"/>
    </source>
</evidence>
<evidence type="ECO:0000259" key="1">
    <source>
        <dbReference type="Pfam" id="PF07883"/>
    </source>
</evidence>
<evidence type="ECO:0000313" key="3">
    <source>
        <dbReference type="Proteomes" id="UP000179448"/>
    </source>
</evidence>
<dbReference type="EMBL" id="MFUQ01000014">
    <property type="protein sequence ID" value="OGI83670.1"/>
    <property type="molecule type" value="Genomic_DNA"/>
</dbReference>
<organism evidence="2 3">
    <name type="scientific">Candidatus Nomurabacteria bacterium RIFCSPLOWO2_01_FULL_36_10b</name>
    <dbReference type="NCBI Taxonomy" id="1801766"/>
    <lineage>
        <taxon>Bacteria</taxon>
        <taxon>Candidatus Nomuraibacteriota</taxon>
    </lineage>
</organism>
<dbReference type="InterPro" id="IPR013096">
    <property type="entry name" value="Cupin_2"/>
</dbReference>
<dbReference type="PANTHER" id="PTHR43346:SF1">
    <property type="entry name" value="QUERCETIN 2,3-DIOXYGENASE-RELATED"/>
    <property type="match status" value="1"/>
</dbReference>
<dbReference type="Proteomes" id="UP000179448">
    <property type="component" value="Unassembled WGS sequence"/>
</dbReference>
<dbReference type="InterPro" id="IPR052538">
    <property type="entry name" value="Flavonoid_dioxygenase-like"/>
</dbReference>
<sequence>MSTHGYKSNIESLTLDNENFRKVLYTGNHSQLVLMSLLPSEEIGLETHNKSDQFFRFEKGEGKVIINHTEYNVSDGDVIIVPSGAQHNVINTSSSNSLKFYTMYSPAHHRDGIIHKTKADALASEEEFDGSTTE</sequence>
<dbReference type="SUPFAM" id="SSF51182">
    <property type="entry name" value="RmlC-like cupins"/>
    <property type="match status" value="1"/>
</dbReference>
<dbReference type="Pfam" id="PF07883">
    <property type="entry name" value="Cupin_2"/>
    <property type="match status" value="1"/>
</dbReference>
<dbReference type="InterPro" id="IPR011051">
    <property type="entry name" value="RmlC_Cupin_sf"/>
</dbReference>
<protein>
    <submittedName>
        <fullName evidence="2">Cupin</fullName>
    </submittedName>
</protein>
<name>A0A1F6WP68_9BACT</name>
<dbReference type="CDD" id="cd02223">
    <property type="entry name" value="cupin_Bh2720-like"/>
    <property type="match status" value="1"/>
</dbReference>
<gene>
    <name evidence="2" type="ORF">A2997_02450</name>
</gene>
<comment type="caution">
    <text evidence="2">The sequence shown here is derived from an EMBL/GenBank/DDBJ whole genome shotgun (WGS) entry which is preliminary data.</text>
</comment>
<accession>A0A1F6WP68</accession>
<reference evidence="2 3" key="1">
    <citation type="journal article" date="2016" name="Nat. Commun.">
        <title>Thousands of microbial genomes shed light on interconnected biogeochemical processes in an aquifer system.</title>
        <authorList>
            <person name="Anantharaman K."/>
            <person name="Brown C.T."/>
            <person name="Hug L.A."/>
            <person name="Sharon I."/>
            <person name="Castelle C.J."/>
            <person name="Probst A.J."/>
            <person name="Thomas B.C."/>
            <person name="Singh A."/>
            <person name="Wilkins M.J."/>
            <person name="Karaoz U."/>
            <person name="Brodie E.L."/>
            <person name="Williams K.H."/>
            <person name="Hubbard S.S."/>
            <person name="Banfield J.F."/>
        </authorList>
    </citation>
    <scope>NUCLEOTIDE SEQUENCE [LARGE SCALE GENOMIC DNA]</scope>
</reference>
<dbReference type="PANTHER" id="PTHR43346">
    <property type="entry name" value="LIGAND BINDING DOMAIN PROTEIN, PUTATIVE (AFU_ORTHOLOGUE AFUA_6G14370)-RELATED"/>
    <property type="match status" value="1"/>
</dbReference>
<feature type="domain" description="Cupin type-2" evidence="1">
    <location>
        <begin position="34"/>
        <end position="103"/>
    </location>
</feature>
<dbReference type="InterPro" id="IPR014710">
    <property type="entry name" value="RmlC-like_jellyroll"/>
</dbReference>
<dbReference type="STRING" id="1801766.A2997_02450"/>
<dbReference type="AlphaFoldDB" id="A0A1F6WP68"/>